<protein>
    <submittedName>
        <fullName evidence="2">Uncharacterized protein</fullName>
    </submittedName>
</protein>
<feature type="compositionally biased region" description="Basic and acidic residues" evidence="1">
    <location>
        <begin position="282"/>
        <end position="293"/>
    </location>
</feature>
<feature type="region of interest" description="Disordered" evidence="1">
    <location>
        <begin position="268"/>
        <end position="321"/>
    </location>
</feature>
<feature type="compositionally biased region" description="Basic residues" evidence="1">
    <location>
        <begin position="299"/>
        <end position="309"/>
    </location>
</feature>
<feature type="compositionally biased region" description="Pro residues" evidence="1">
    <location>
        <begin position="855"/>
        <end position="868"/>
    </location>
</feature>
<organism evidence="2 3">
    <name type="scientific">Bodo saltans</name>
    <name type="common">Flagellated protozoan</name>
    <dbReference type="NCBI Taxonomy" id="75058"/>
    <lineage>
        <taxon>Eukaryota</taxon>
        <taxon>Discoba</taxon>
        <taxon>Euglenozoa</taxon>
        <taxon>Kinetoplastea</taxon>
        <taxon>Metakinetoplastina</taxon>
        <taxon>Eubodonida</taxon>
        <taxon>Bodonidae</taxon>
        <taxon>Bodo</taxon>
    </lineage>
</organism>
<keyword evidence="3" id="KW-1185">Reference proteome</keyword>
<name>A0A0S4JN25_BODSA</name>
<dbReference type="VEuPathDB" id="TriTrypDB:BSAL_32960"/>
<feature type="region of interest" description="Disordered" evidence="1">
    <location>
        <begin position="836"/>
        <end position="873"/>
    </location>
</feature>
<dbReference type="EMBL" id="CYKH01001944">
    <property type="protein sequence ID" value="CUG91613.1"/>
    <property type="molecule type" value="Genomic_DNA"/>
</dbReference>
<sequence length="1099" mass="119424">NKAFLLSFGEVQASSSKKKHDGPKLNHLGLEIDENELSPQFKAFVRKQEDFIKKRDAERRKIIKSAHLEESEAAEVNLYLKPEEIARLMTKCGVCCTSLGGFDMKSLPGHVPDREIRERLVEECVGFMRQAKDVLQSMKGHEGPKQVKSKGHRKKTGEKFEDHSAAKPFRKVIVMDLIHRTNRIMIELIKMNKSLKTVEWPEKPPYLHFTHEIRRELVELVDLIKDILDSYINKRVDSLIEAEKKHQQNLAKLKVVTAKIQHDKIFKKDVPDARREHRKQVLARDDRKNRDQSPDGAKQKKRARRRRNRSASPGSKHAELPKPGTIFKELLIEIPKEEAKQMIKRCDWVQKAATEFAWHCNATMSVPPAVVAAPSPDGSPASHAVPGLKPHQEAIIKDSDSARASSINLSNTIVHAVYHFKTILEEDMKAAPSSIDAQQKAAPLSTSTVAVAKETHTSAIGAEASAVNPSAPPVVPALPKPIERPTKDPFKNMMLRLSSSRPLMDNQAALRDLLHTIGRIRHNDRCSTKSSATFDLHSCGGPSAPPVVPALPKPTERPTKDPIKNMMLRLSSSRPLMDNQAALRDLLHTIGRIRHNTWDPNDLGGPKQDEKAENLCRVLFHRATNLLTRINMAFLAQKGARSPRQKVIRDDPLMMTSDLMQKKMKDRKAAVLAAKDQQQPVPIPAITMVTDPQRPSVPAYHGQPTTSSTASWPVTGDSGKYPIQYAAAQPAGATRLVAEQPHQHRYSPTAAAPPPPAFSFSYEPIFQTFTAPSLPMVDDRAAASQHPVWIVNPLRYERPQPATPAVPAPPPPATATSTIPVGPIMAPNVVMPSSMFSPPTPLSTEAKPINVQTLPPGPPLSPSPPVPQPSAAGNNSVVVAAVPNTTSVVPPPPARSSTPPPPPPQAASYSSVMQTSSTPAASTQGPAAASSSASTSAVPVPQMDVRVAQPQPAIPLAVAKPLGSAPPPQSPVPHAPPAWIAPSSIALPSSSAAPQDVKPPVPVSVAPGPFNGGLGFLGTYSSTEDYKAVMMPHAKSVGFSIDPPVSEAKAAPKDRVSLQPQPVTHRTSGPVAAVGDPKFRGKLTNGERMILKARESNRH</sequence>
<reference evidence="3" key="1">
    <citation type="submission" date="2015-09" db="EMBL/GenBank/DDBJ databases">
        <authorList>
            <consortium name="Pathogen Informatics"/>
        </authorList>
    </citation>
    <scope>NUCLEOTIDE SEQUENCE [LARGE SCALE GENOMIC DNA]</scope>
    <source>
        <strain evidence="3">Lake Konstanz</strain>
    </source>
</reference>
<feature type="region of interest" description="Disordered" evidence="1">
    <location>
        <begin position="958"/>
        <end position="977"/>
    </location>
</feature>
<feature type="compositionally biased region" description="Pro residues" evidence="1">
    <location>
        <begin position="889"/>
        <end position="905"/>
    </location>
</feature>
<proteinExistence type="predicted"/>
<feature type="non-terminal residue" evidence="2">
    <location>
        <position position="1"/>
    </location>
</feature>
<accession>A0A0S4JN25</accession>
<evidence type="ECO:0000313" key="3">
    <source>
        <dbReference type="Proteomes" id="UP000051952"/>
    </source>
</evidence>
<evidence type="ECO:0000256" key="1">
    <source>
        <dbReference type="SAM" id="MobiDB-lite"/>
    </source>
</evidence>
<dbReference type="AlphaFoldDB" id="A0A0S4JN25"/>
<feature type="region of interest" description="Disordered" evidence="1">
    <location>
        <begin position="138"/>
        <end position="162"/>
    </location>
</feature>
<feature type="compositionally biased region" description="Pro residues" evidence="1">
    <location>
        <begin position="470"/>
        <end position="479"/>
    </location>
</feature>
<feature type="compositionally biased region" description="Low complexity" evidence="1">
    <location>
        <begin position="906"/>
        <end position="935"/>
    </location>
</feature>
<gene>
    <name evidence="2" type="ORF">BSAL_32960</name>
</gene>
<feature type="compositionally biased region" description="Polar residues" evidence="1">
    <location>
        <begin position="1058"/>
        <end position="1067"/>
    </location>
</feature>
<feature type="region of interest" description="Disordered" evidence="1">
    <location>
        <begin position="464"/>
        <end position="487"/>
    </location>
</feature>
<evidence type="ECO:0000313" key="2">
    <source>
        <dbReference type="EMBL" id="CUG91613.1"/>
    </source>
</evidence>
<feature type="compositionally biased region" description="Basic residues" evidence="1">
    <location>
        <begin position="147"/>
        <end position="156"/>
    </location>
</feature>
<feature type="region of interest" description="Disordered" evidence="1">
    <location>
        <begin position="885"/>
        <end position="935"/>
    </location>
</feature>
<feature type="compositionally biased region" description="Pro residues" evidence="1">
    <location>
        <begin position="964"/>
        <end position="976"/>
    </location>
</feature>
<dbReference type="OrthoDB" id="10250130at2759"/>
<feature type="region of interest" description="Disordered" evidence="1">
    <location>
        <begin position="1046"/>
        <end position="1080"/>
    </location>
</feature>
<dbReference type="Proteomes" id="UP000051952">
    <property type="component" value="Unassembled WGS sequence"/>
</dbReference>